<evidence type="ECO:0000313" key="2">
    <source>
        <dbReference type="EMBL" id="NKX49358.1"/>
    </source>
</evidence>
<keyword evidence="3" id="KW-1185">Reference proteome</keyword>
<protein>
    <submittedName>
        <fullName evidence="2">Proteasome ATPase</fullName>
    </submittedName>
</protein>
<dbReference type="Gene3D" id="1.20.5.170">
    <property type="match status" value="1"/>
</dbReference>
<sequence length="72" mass="8027">MSENQNPMHEPAPGAGPSDELTVAQRQLNVLRDKIRNLDKQLASATINNSRLMAMLETAKSEIVRLKDALER</sequence>
<feature type="region of interest" description="Disordered" evidence="1">
    <location>
        <begin position="1"/>
        <end position="22"/>
    </location>
</feature>
<feature type="non-terminal residue" evidence="2">
    <location>
        <position position="72"/>
    </location>
</feature>
<reference evidence="2 3" key="1">
    <citation type="submission" date="2020-04" db="EMBL/GenBank/DDBJ databases">
        <authorList>
            <person name="Liu S."/>
        </authorList>
    </citation>
    <scope>NUCLEOTIDE SEQUENCE [LARGE SCALE GENOMIC DNA]</scope>
    <source>
        <strain evidence="2 3">CGMCC 1.15091</strain>
    </source>
</reference>
<comment type="caution">
    <text evidence="2">The sequence shown here is derived from an EMBL/GenBank/DDBJ whole genome shotgun (WGS) entry which is preliminary data.</text>
</comment>
<accession>A0ABX1JJ61</accession>
<proteinExistence type="predicted"/>
<gene>
    <name evidence="2" type="ORF">HER39_01925</name>
</gene>
<name>A0ABX1JJ61_9MICC</name>
<dbReference type="GO" id="GO:0000502">
    <property type="term" value="C:proteasome complex"/>
    <property type="evidence" value="ECO:0007669"/>
    <property type="project" value="UniProtKB-KW"/>
</dbReference>
<dbReference type="Proteomes" id="UP000523795">
    <property type="component" value="Unassembled WGS sequence"/>
</dbReference>
<organism evidence="2 3">
    <name type="scientific">Arthrobacter deserti</name>
    <dbReference type="NCBI Taxonomy" id="1742687"/>
    <lineage>
        <taxon>Bacteria</taxon>
        <taxon>Bacillati</taxon>
        <taxon>Actinomycetota</taxon>
        <taxon>Actinomycetes</taxon>
        <taxon>Micrococcales</taxon>
        <taxon>Micrococcaceae</taxon>
        <taxon>Arthrobacter</taxon>
    </lineage>
</organism>
<evidence type="ECO:0000313" key="3">
    <source>
        <dbReference type="Proteomes" id="UP000523795"/>
    </source>
</evidence>
<keyword evidence="2" id="KW-0647">Proteasome</keyword>
<evidence type="ECO:0000256" key="1">
    <source>
        <dbReference type="SAM" id="MobiDB-lite"/>
    </source>
</evidence>
<dbReference type="EMBL" id="JAAZSR010000013">
    <property type="protein sequence ID" value="NKX49358.1"/>
    <property type="molecule type" value="Genomic_DNA"/>
</dbReference>